<protein>
    <recommendedName>
        <fullName evidence="2">BTB domain-containing protein</fullName>
    </recommendedName>
</protein>
<comment type="caution">
    <text evidence="3">The sequence shown here is derived from an EMBL/GenBank/DDBJ whole genome shotgun (WGS) entry which is preliminary data.</text>
</comment>
<gene>
    <name evidence="3" type="ORF">Nepgr_015215</name>
</gene>
<sequence length="1019" mass="114808">MKKSSKKGRNDKSMTRSHLVTLHQRLYHALDLGFRYSVNMTRKWQSNDVEMQKLVVRTISAFVDCISVETLCLPLVKDSVADIATALGGILQCKNEAVLDMATIAVLKLVRTLNSTTLQPHVAHLAHPLASSLSFHLLQVAVTCAAALKLIISKLSNKKESEVWEILKETDAAAQIISNLRKFSDEMKSIEYFVEMASLLSAIMQRWPPSRYPVWTNAKLREILGVVCVYPDAAVKVAVLQLCFALALCGNAAQQILDNGDALTTMIVNCMGNIQIHSVRILAFKLAQRLMVNEQGVQAMIGLSCEPIVNSIISGMSDWTLQSEKVSDDHLSLLKEACRLALITRWPGKHQASLWKHGVDRVLLNLIINNFHITLPPQKLLSQEEIIAMAREGLNADFLLLLRPYVWEILGWLAAHCDVNFHPNKQGNANYLNVLITIACLAFVDAIGSKRQLCQADCSNTSRSVSASKATFMMIYSPCKYIAFRARIALFEILRFDGEERLEYLLDAVNFSSLVDKSKMPNMFQITINMISLACYSASPQFCRHLIESRGINTLLGFVRWWLNNHFHIESMSLASHLRGTTEDRTCCVVAEEWEGTETLLLLAFWSLTELINHCDFEGIQADIYAWLMIHNKEHLIKEVQDICISASSSGLRWYCSYFLSFLGFYGFPSKLGKRIGTALGEKEQTDVRLLHHNGEPLSAHGVLLLVRCPSLLPSQEPPCPVRTSDCSSAELVADNKTRVQKEISLSAKVDYQALVKLLEFIYTGNLQAGDDLVAKLKLFARHCNLQPLLQLLCRKRPNWGAPIPKFDLSIALGSSGHEFSDMILEAKSSGKTHWTCGWCSLSAQHFHVHKIILWSSCEYFRALIQSGMQESHSQTLKVPVSWEALHKLVVWFYSGELPRPLSGCLWNNMDVERKLCEMQPYVELWWLAEFWFLDDIWDECSRIVTRCLDSAWQLSVKIIQVAADFSLWKLVEVAAGNVAPFYHDLRKSSALDMLDEQVVDMIRAASVQLAQQTALEQT</sequence>
<dbReference type="SUPFAM" id="SSF54695">
    <property type="entry name" value="POZ domain"/>
    <property type="match status" value="2"/>
</dbReference>
<accession>A0AAD3SMD4</accession>
<dbReference type="InterPro" id="IPR044953">
    <property type="entry name" value="At1g04390-like"/>
</dbReference>
<dbReference type="Pfam" id="PF00651">
    <property type="entry name" value="BTB"/>
    <property type="match status" value="1"/>
</dbReference>
<evidence type="ECO:0000259" key="2">
    <source>
        <dbReference type="PROSITE" id="PS50097"/>
    </source>
</evidence>
<feature type="domain" description="BTB" evidence="2">
    <location>
        <begin position="821"/>
        <end position="902"/>
    </location>
</feature>
<organism evidence="3 4">
    <name type="scientific">Nepenthes gracilis</name>
    <name type="common">Slender pitcher plant</name>
    <dbReference type="NCBI Taxonomy" id="150966"/>
    <lineage>
        <taxon>Eukaryota</taxon>
        <taxon>Viridiplantae</taxon>
        <taxon>Streptophyta</taxon>
        <taxon>Embryophyta</taxon>
        <taxon>Tracheophyta</taxon>
        <taxon>Spermatophyta</taxon>
        <taxon>Magnoliopsida</taxon>
        <taxon>eudicotyledons</taxon>
        <taxon>Gunneridae</taxon>
        <taxon>Pentapetalae</taxon>
        <taxon>Caryophyllales</taxon>
        <taxon>Nepenthaceae</taxon>
        <taxon>Nepenthes</taxon>
    </lineage>
</organism>
<evidence type="ECO:0000313" key="4">
    <source>
        <dbReference type="Proteomes" id="UP001279734"/>
    </source>
</evidence>
<reference evidence="3" key="1">
    <citation type="submission" date="2023-05" db="EMBL/GenBank/DDBJ databases">
        <title>Nepenthes gracilis genome sequencing.</title>
        <authorList>
            <person name="Fukushima K."/>
        </authorList>
    </citation>
    <scope>NUCLEOTIDE SEQUENCE</scope>
    <source>
        <strain evidence="3">SING2019-196</strain>
    </source>
</reference>
<dbReference type="AlphaFoldDB" id="A0AAD3SMD4"/>
<comment type="pathway">
    <text evidence="1">Protein modification; protein ubiquitination.</text>
</comment>
<dbReference type="InterPro" id="IPR011333">
    <property type="entry name" value="SKP1/BTB/POZ_sf"/>
</dbReference>
<dbReference type="EMBL" id="BSYO01000012">
    <property type="protein sequence ID" value="GMH13374.1"/>
    <property type="molecule type" value="Genomic_DNA"/>
</dbReference>
<dbReference type="Proteomes" id="UP001279734">
    <property type="component" value="Unassembled WGS sequence"/>
</dbReference>
<dbReference type="CDD" id="cd18186">
    <property type="entry name" value="BTB_POZ_ZBTB_KLHL-like"/>
    <property type="match status" value="1"/>
</dbReference>
<dbReference type="PANTHER" id="PTHR35918:SF1">
    <property type="entry name" value="BTB DOMAIN-CONTAINING PROTEIN"/>
    <property type="match status" value="1"/>
</dbReference>
<dbReference type="InterPro" id="IPR000210">
    <property type="entry name" value="BTB/POZ_dom"/>
</dbReference>
<dbReference type="InterPro" id="IPR059007">
    <property type="entry name" value="ARM_At1g04390"/>
</dbReference>
<dbReference type="Pfam" id="PF26522">
    <property type="entry name" value="ARM_6"/>
    <property type="match status" value="1"/>
</dbReference>
<dbReference type="SUPFAM" id="SSF48371">
    <property type="entry name" value="ARM repeat"/>
    <property type="match status" value="1"/>
</dbReference>
<dbReference type="InterPro" id="IPR016024">
    <property type="entry name" value="ARM-type_fold"/>
</dbReference>
<evidence type="ECO:0000256" key="1">
    <source>
        <dbReference type="ARBA" id="ARBA00004906"/>
    </source>
</evidence>
<dbReference type="PANTHER" id="PTHR35918">
    <property type="entry name" value="OS06G0674800 PROTEIN"/>
    <property type="match status" value="1"/>
</dbReference>
<evidence type="ECO:0000313" key="3">
    <source>
        <dbReference type="EMBL" id="GMH13374.1"/>
    </source>
</evidence>
<dbReference type="Gene3D" id="3.30.710.10">
    <property type="entry name" value="Potassium Channel Kv1.1, Chain A"/>
    <property type="match status" value="2"/>
</dbReference>
<dbReference type="PROSITE" id="PS50097">
    <property type="entry name" value="BTB"/>
    <property type="match status" value="1"/>
</dbReference>
<name>A0AAD3SMD4_NEPGR</name>
<proteinExistence type="predicted"/>
<keyword evidence="4" id="KW-1185">Reference proteome</keyword>
<dbReference type="SMART" id="SM00225">
    <property type="entry name" value="BTB"/>
    <property type="match status" value="2"/>
</dbReference>